<evidence type="ECO:0000313" key="2">
    <source>
        <dbReference type="Proteomes" id="UP000013909"/>
    </source>
</evidence>
<sequence>MNRRILGNLLLVFGILILFGCGGSDQLSEQASVSSLEISDTKENATYIFMTNKA</sequence>
<protein>
    <submittedName>
        <fullName evidence="1">Uncharacterized protein</fullName>
    </submittedName>
</protein>
<dbReference type="RefSeq" id="WP_010856035.1">
    <property type="nucleotide sequence ID" value="NZ_AQHR01000104.1"/>
</dbReference>
<dbReference type="STRING" id="1232681.ADIS_3908"/>
<accession>R7ZN25</accession>
<organism evidence="1 2">
    <name type="scientific">Lunatimonas lonarensis</name>
    <dbReference type="NCBI Taxonomy" id="1232681"/>
    <lineage>
        <taxon>Bacteria</taxon>
        <taxon>Pseudomonadati</taxon>
        <taxon>Bacteroidota</taxon>
        <taxon>Cytophagia</taxon>
        <taxon>Cytophagales</taxon>
        <taxon>Cyclobacteriaceae</taxon>
    </lineage>
</organism>
<reference evidence="1 2" key="1">
    <citation type="submission" date="2013-02" db="EMBL/GenBank/DDBJ databases">
        <title>A novel strain isolated from Lonar lake, Maharashtra, India.</title>
        <authorList>
            <person name="Singh A."/>
        </authorList>
    </citation>
    <scope>NUCLEOTIDE SEQUENCE [LARGE SCALE GENOMIC DNA]</scope>
    <source>
        <strain evidence="1 2">AK24</strain>
    </source>
</reference>
<dbReference type="Proteomes" id="UP000013909">
    <property type="component" value="Unassembled WGS sequence"/>
</dbReference>
<dbReference type="EMBL" id="AQHR01000104">
    <property type="protein sequence ID" value="EON75505.1"/>
    <property type="molecule type" value="Genomic_DNA"/>
</dbReference>
<keyword evidence="2" id="KW-1185">Reference proteome</keyword>
<proteinExistence type="predicted"/>
<comment type="caution">
    <text evidence="1">The sequence shown here is derived from an EMBL/GenBank/DDBJ whole genome shotgun (WGS) entry which is preliminary data.</text>
</comment>
<evidence type="ECO:0000313" key="1">
    <source>
        <dbReference type="EMBL" id="EON75505.1"/>
    </source>
</evidence>
<dbReference type="PROSITE" id="PS51257">
    <property type="entry name" value="PROKAR_LIPOPROTEIN"/>
    <property type="match status" value="1"/>
</dbReference>
<gene>
    <name evidence="1" type="ORF">ADIS_3908</name>
</gene>
<name>R7ZN25_9BACT</name>
<dbReference type="AlphaFoldDB" id="R7ZN25"/>